<feature type="domain" description="DUF4189" evidence="3">
    <location>
        <begin position="88"/>
        <end position="176"/>
    </location>
</feature>
<dbReference type="Pfam" id="PF13827">
    <property type="entry name" value="DUF4189"/>
    <property type="match status" value="2"/>
</dbReference>
<dbReference type="AlphaFoldDB" id="A0A952KF57"/>
<dbReference type="EMBL" id="JAEKLZ010000263">
    <property type="protein sequence ID" value="MBW8727252.1"/>
    <property type="molecule type" value="Genomic_DNA"/>
</dbReference>
<feature type="region of interest" description="Disordered" evidence="1">
    <location>
        <begin position="64"/>
        <end position="89"/>
    </location>
</feature>
<name>A0A952KF57_9PROT</name>
<accession>A0A952KF57</accession>
<feature type="compositionally biased region" description="Pro residues" evidence="1">
    <location>
        <begin position="77"/>
        <end position="86"/>
    </location>
</feature>
<sequence>MVGLRRWPGGVLALAALLAVLAGPGTAARAEDGCPDGMMPYQEQYTDPANGTLQLRTSCMPGSRYPAPDYQDQAPGYDPPAPPPPDGYGAYATDPDYRQLFWATFYDSHEAAEQAAIDACRQGTGKSCQSLGWFGNQCGAVAVTQNGQTINGYGTSRREAARQALDACEKAGANAYTICRLWVPPICSGPSYSNADNEQAKTATAAEIEEMSADLDDRDYWGAVASDGNQIQGGYGMPDRRAAETVALSKCDGCKIVKTFKDSCAGMAWPSDNRPVYEIVLDDDPATAKAAAKAQCTGKYGPCEAGVRCSGRRYPAPNPEASAAPPAAN</sequence>
<evidence type="ECO:0000313" key="5">
    <source>
        <dbReference type="Proteomes" id="UP000700706"/>
    </source>
</evidence>
<feature type="chain" id="PRO_5037154609" evidence="2">
    <location>
        <begin position="28"/>
        <end position="329"/>
    </location>
</feature>
<protein>
    <submittedName>
        <fullName evidence="4">DUF4189 domain-containing protein</fullName>
    </submittedName>
</protein>
<proteinExistence type="predicted"/>
<evidence type="ECO:0000256" key="2">
    <source>
        <dbReference type="SAM" id="SignalP"/>
    </source>
</evidence>
<dbReference type="Proteomes" id="UP000700706">
    <property type="component" value="Unassembled WGS sequence"/>
</dbReference>
<feature type="domain" description="DUF4189" evidence="3">
    <location>
        <begin position="221"/>
        <end position="304"/>
    </location>
</feature>
<gene>
    <name evidence="4" type="ORF">JF625_19155</name>
</gene>
<keyword evidence="2" id="KW-0732">Signal</keyword>
<reference evidence="4" key="1">
    <citation type="submission" date="2020-06" db="EMBL/GenBank/DDBJ databases">
        <title>Stable isotope informed genome-resolved metagenomics uncovers potential trophic interactions in rhizosphere soil.</title>
        <authorList>
            <person name="Starr E.P."/>
            <person name="Shi S."/>
            <person name="Blazewicz S.J."/>
            <person name="Koch B.J."/>
            <person name="Probst A.J."/>
            <person name="Hungate B.A."/>
            <person name="Pett-Ridge J."/>
            <person name="Firestone M.K."/>
            <person name="Banfield J.F."/>
        </authorList>
    </citation>
    <scope>NUCLEOTIDE SEQUENCE</scope>
    <source>
        <strain evidence="4">YM_69_17</strain>
    </source>
</reference>
<organism evidence="4 5">
    <name type="scientific">Inquilinus limosus</name>
    <dbReference type="NCBI Taxonomy" id="171674"/>
    <lineage>
        <taxon>Bacteria</taxon>
        <taxon>Pseudomonadati</taxon>
        <taxon>Pseudomonadota</taxon>
        <taxon>Alphaproteobacteria</taxon>
        <taxon>Rhodospirillales</taxon>
        <taxon>Rhodospirillaceae</taxon>
        <taxon>Inquilinus</taxon>
    </lineage>
</organism>
<comment type="caution">
    <text evidence="4">The sequence shown here is derived from an EMBL/GenBank/DDBJ whole genome shotgun (WGS) entry which is preliminary data.</text>
</comment>
<evidence type="ECO:0000313" key="4">
    <source>
        <dbReference type="EMBL" id="MBW8727252.1"/>
    </source>
</evidence>
<feature type="signal peptide" evidence="2">
    <location>
        <begin position="1"/>
        <end position="27"/>
    </location>
</feature>
<dbReference type="InterPro" id="IPR025240">
    <property type="entry name" value="DUF4189"/>
</dbReference>
<evidence type="ECO:0000256" key="1">
    <source>
        <dbReference type="SAM" id="MobiDB-lite"/>
    </source>
</evidence>
<evidence type="ECO:0000259" key="3">
    <source>
        <dbReference type="Pfam" id="PF13827"/>
    </source>
</evidence>